<dbReference type="GO" id="GO:0006313">
    <property type="term" value="P:DNA transposition"/>
    <property type="evidence" value="ECO:0007669"/>
    <property type="project" value="InterPro"/>
</dbReference>
<evidence type="ECO:0000256" key="1">
    <source>
        <dbReference type="ARBA" id="ARBA00004091"/>
    </source>
</evidence>
<protein>
    <recommendedName>
        <fullName evidence="7">IS1 family transposase</fullName>
    </recommendedName>
</protein>
<comment type="function">
    <text evidence="1">Absolutely required for transposition of IS1.</text>
</comment>
<dbReference type="PANTHER" id="PTHR33293">
    <property type="entry name" value="INSERTION ELEMENT IS1 1 PROTEIN INSB-RELATED"/>
    <property type="match status" value="1"/>
</dbReference>
<dbReference type="GO" id="GO:0003677">
    <property type="term" value="F:DNA binding"/>
    <property type="evidence" value="ECO:0007669"/>
    <property type="project" value="InterPro"/>
</dbReference>
<evidence type="ECO:0000313" key="5">
    <source>
        <dbReference type="EMBL" id="GHO50576.1"/>
    </source>
</evidence>
<reference evidence="5" key="1">
    <citation type="submission" date="2020-10" db="EMBL/GenBank/DDBJ databases">
        <title>Taxonomic study of unclassified bacteria belonging to the class Ktedonobacteria.</title>
        <authorList>
            <person name="Yabe S."/>
            <person name="Wang C.M."/>
            <person name="Zheng Y."/>
            <person name="Sakai Y."/>
            <person name="Cavaletti L."/>
            <person name="Monciardini P."/>
            <person name="Donadio S."/>
        </authorList>
    </citation>
    <scope>NUCLEOTIDE SEQUENCE</scope>
    <source>
        <strain evidence="5">SOSP1-1</strain>
    </source>
</reference>
<evidence type="ECO:0000256" key="4">
    <source>
        <dbReference type="ARBA" id="ARBA00023172"/>
    </source>
</evidence>
<dbReference type="Pfam" id="PF03400">
    <property type="entry name" value="DDE_Tnp_IS1"/>
    <property type="match status" value="1"/>
</dbReference>
<keyword evidence="6" id="KW-1185">Reference proteome</keyword>
<comment type="similarity">
    <text evidence="2">Belongs to the transposase 27 family.</text>
</comment>
<organism evidence="5 6">
    <name type="scientific">Ktedonospora formicarum</name>
    <dbReference type="NCBI Taxonomy" id="2778364"/>
    <lineage>
        <taxon>Bacteria</taxon>
        <taxon>Bacillati</taxon>
        <taxon>Chloroflexota</taxon>
        <taxon>Ktedonobacteria</taxon>
        <taxon>Ktedonobacterales</taxon>
        <taxon>Ktedonobacteraceae</taxon>
        <taxon>Ktedonospora</taxon>
    </lineage>
</organism>
<dbReference type="NCBIfam" id="NF033558">
    <property type="entry name" value="transpos_IS1"/>
    <property type="match status" value="1"/>
</dbReference>
<dbReference type="AlphaFoldDB" id="A0A8J3MY24"/>
<dbReference type="GO" id="GO:0004803">
    <property type="term" value="F:transposase activity"/>
    <property type="evidence" value="ECO:0007669"/>
    <property type="project" value="InterPro"/>
</dbReference>
<dbReference type="PANTHER" id="PTHR33293:SF1">
    <property type="entry name" value="INSERTION ELEMENT IS1 1 PROTEIN INSB-RELATED"/>
    <property type="match status" value="1"/>
</dbReference>
<name>A0A8J3MY24_9CHLR</name>
<evidence type="ECO:0000313" key="6">
    <source>
        <dbReference type="Proteomes" id="UP000612362"/>
    </source>
</evidence>
<keyword evidence="4" id="KW-0233">DNA recombination</keyword>
<evidence type="ECO:0000256" key="2">
    <source>
        <dbReference type="ARBA" id="ARBA00008841"/>
    </source>
</evidence>
<dbReference type="InterPro" id="IPR005063">
    <property type="entry name" value="Transposase_27"/>
</dbReference>
<dbReference type="EMBL" id="BNJF01000008">
    <property type="protein sequence ID" value="GHO50576.1"/>
    <property type="molecule type" value="Genomic_DNA"/>
</dbReference>
<evidence type="ECO:0008006" key="7">
    <source>
        <dbReference type="Google" id="ProtNLM"/>
    </source>
</evidence>
<comment type="caution">
    <text evidence="5">The sequence shown here is derived from an EMBL/GenBank/DDBJ whole genome shotgun (WGS) entry which is preliminary data.</text>
</comment>
<accession>A0A8J3MY24</accession>
<keyword evidence="3" id="KW-0815">Transposition</keyword>
<proteinExistence type="inferred from homology"/>
<sequence>MSETLIKPDANDMDATVLESDELWSFVLKKTRQAWIWIALCRKTRQVVAYAVGDRSEQTCRCLWKAIPLPYRKGRCFTDFWAVYQAVIPEDQHTATGKEAGETAHVERWNNTLR</sequence>
<gene>
    <name evidence="5" type="ORF">KSX_87390</name>
</gene>
<evidence type="ECO:0000256" key="3">
    <source>
        <dbReference type="ARBA" id="ARBA00022578"/>
    </source>
</evidence>
<dbReference type="Proteomes" id="UP000612362">
    <property type="component" value="Unassembled WGS sequence"/>
</dbReference>
<dbReference type="InterPro" id="IPR051354">
    <property type="entry name" value="Transposase_27_IS1"/>
</dbReference>